<evidence type="ECO:0000256" key="5">
    <source>
        <dbReference type="ARBA" id="ARBA00022801"/>
    </source>
</evidence>
<keyword evidence="11" id="KW-1185">Reference proteome</keyword>
<evidence type="ECO:0000256" key="9">
    <source>
        <dbReference type="RuleBase" id="RU361169"/>
    </source>
</evidence>
<comment type="caution">
    <text evidence="10">The sequence shown here is derived from an EMBL/GenBank/DDBJ whole genome shotgun (WGS) entry which is preliminary data.</text>
</comment>
<dbReference type="AlphaFoldDB" id="A0A1F5LFP8"/>
<protein>
    <recommendedName>
        <fullName evidence="12">Endo-polygalacturonase</fullName>
    </recommendedName>
</protein>
<evidence type="ECO:0000256" key="2">
    <source>
        <dbReference type="ARBA" id="ARBA00008834"/>
    </source>
</evidence>
<dbReference type="STRING" id="1835702.A0A1F5LFP8"/>
<dbReference type="InterPro" id="IPR012334">
    <property type="entry name" value="Pectin_lyas_fold"/>
</dbReference>
<organism evidence="10 11">
    <name type="scientific">Penicillium arizonense</name>
    <dbReference type="NCBI Taxonomy" id="1835702"/>
    <lineage>
        <taxon>Eukaryota</taxon>
        <taxon>Fungi</taxon>
        <taxon>Dikarya</taxon>
        <taxon>Ascomycota</taxon>
        <taxon>Pezizomycotina</taxon>
        <taxon>Eurotiomycetes</taxon>
        <taxon>Eurotiomycetidae</taxon>
        <taxon>Eurotiales</taxon>
        <taxon>Aspergillaceae</taxon>
        <taxon>Penicillium</taxon>
    </lineage>
</organism>
<evidence type="ECO:0008006" key="12">
    <source>
        <dbReference type="Google" id="ProtNLM"/>
    </source>
</evidence>
<dbReference type="GO" id="GO:0005975">
    <property type="term" value="P:carbohydrate metabolic process"/>
    <property type="evidence" value="ECO:0007669"/>
    <property type="project" value="InterPro"/>
</dbReference>
<keyword evidence="5 9" id="KW-0378">Hydrolase</keyword>
<dbReference type="Pfam" id="PF00295">
    <property type="entry name" value="Glyco_hydro_28"/>
    <property type="match status" value="1"/>
</dbReference>
<evidence type="ECO:0000313" key="11">
    <source>
        <dbReference type="Proteomes" id="UP000177622"/>
    </source>
</evidence>
<evidence type="ECO:0000256" key="6">
    <source>
        <dbReference type="ARBA" id="ARBA00023180"/>
    </source>
</evidence>
<keyword evidence="6" id="KW-0325">Glycoprotein</keyword>
<dbReference type="OrthoDB" id="187139at2759"/>
<dbReference type="PANTHER" id="PTHR31736">
    <property type="match status" value="1"/>
</dbReference>
<dbReference type="InterPro" id="IPR011050">
    <property type="entry name" value="Pectin_lyase_fold/virulence"/>
</dbReference>
<dbReference type="GO" id="GO:0005576">
    <property type="term" value="C:extracellular region"/>
    <property type="evidence" value="ECO:0007669"/>
    <property type="project" value="UniProtKB-SubCell"/>
</dbReference>
<evidence type="ECO:0000256" key="8">
    <source>
        <dbReference type="ARBA" id="ARBA00023316"/>
    </source>
</evidence>
<evidence type="ECO:0000256" key="4">
    <source>
        <dbReference type="ARBA" id="ARBA00022729"/>
    </source>
</evidence>
<comment type="subcellular location">
    <subcellularLocation>
        <location evidence="1">Secreted</location>
    </subcellularLocation>
</comment>
<dbReference type="GO" id="GO:0004650">
    <property type="term" value="F:polygalacturonase activity"/>
    <property type="evidence" value="ECO:0007669"/>
    <property type="project" value="InterPro"/>
</dbReference>
<evidence type="ECO:0000313" key="10">
    <source>
        <dbReference type="EMBL" id="OGE51906.1"/>
    </source>
</evidence>
<keyword evidence="7 9" id="KW-0326">Glycosidase</keyword>
<dbReference type="EMBL" id="LXJU01000012">
    <property type="protein sequence ID" value="OGE51906.1"/>
    <property type="molecule type" value="Genomic_DNA"/>
</dbReference>
<dbReference type="GO" id="GO:0071555">
    <property type="term" value="P:cell wall organization"/>
    <property type="evidence" value="ECO:0007669"/>
    <property type="project" value="UniProtKB-KW"/>
</dbReference>
<evidence type="ECO:0000256" key="1">
    <source>
        <dbReference type="ARBA" id="ARBA00004613"/>
    </source>
</evidence>
<dbReference type="InterPro" id="IPR000743">
    <property type="entry name" value="Glyco_hydro_28"/>
</dbReference>
<comment type="similarity">
    <text evidence="2 9">Belongs to the glycosyl hydrolase 28 family.</text>
</comment>
<evidence type="ECO:0000256" key="3">
    <source>
        <dbReference type="ARBA" id="ARBA00022525"/>
    </source>
</evidence>
<dbReference type="PANTHER" id="PTHR31736:SF8">
    <property type="entry name" value="PUTATIVE (AFU_ORTHOLOGUE AFUA_7G06410)-RELATED"/>
    <property type="match status" value="1"/>
</dbReference>
<dbReference type="RefSeq" id="XP_022487350.1">
    <property type="nucleotide sequence ID" value="XM_022632953.1"/>
</dbReference>
<evidence type="ECO:0000256" key="7">
    <source>
        <dbReference type="ARBA" id="ARBA00023295"/>
    </source>
</evidence>
<gene>
    <name evidence="10" type="ORF">PENARI_c012G06998</name>
</gene>
<keyword evidence="3" id="KW-0964">Secreted</keyword>
<proteinExistence type="inferred from homology"/>
<name>A0A1F5LFP8_PENAI</name>
<keyword evidence="4" id="KW-0732">Signal</keyword>
<dbReference type="Proteomes" id="UP000177622">
    <property type="component" value="Unassembled WGS sequence"/>
</dbReference>
<sequence>MENVGLPIQLSQCVYSANSNKGCNTSKLQVEDVKWQDIRGTSRFNIAASMYCSDERPCPNITFENVNITSVNASLGLPYYGTDIQHEIFQCTNVLGQKNSGIPCNQAAPSNFSQWIFSNVDSSGLAKTLT</sequence>
<dbReference type="Gene3D" id="2.160.20.10">
    <property type="entry name" value="Single-stranded right-handed beta-helix, Pectin lyase-like"/>
    <property type="match status" value="1"/>
</dbReference>
<reference evidence="10 11" key="1">
    <citation type="journal article" date="2016" name="Sci. Rep.">
        <title>Penicillium arizonense, a new, genome sequenced fungal species, reveals a high chemical diversity in secreted metabolites.</title>
        <authorList>
            <person name="Grijseels S."/>
            <person name="Nielsen J.C."/>
            <person name="Randelovic M."/>
            <person name="Nielsen J."/>
            <person name="Nielsen K.F."/>
            <person name="Workman M."/>
            <person name="Frisvad J.C."/>
        </authorList>
    </citation>
    <scope>NUCLEOTIDE SEQUENCE [LARGE SCALE GENOMIC DNA]</scope>
    <source>
        <strain evidence="10 11">CBS 141311</strain>
    </source>
</reference>
<dbReference type="GeneID" id="34577687"/>
<dbReference type="SUPFAM" id="SSF51126">
    <property type="entry name" value="Pectin lyase-like"/>
    <property type="match status" value="1"/>
</dbReference>
<keyword evidence="8" id="KW-0961">Cell wall biogenesis/degradation</keyword>
<accession>A0A1F5LFP8</accession>